<evidence type="ECO:0000313" key="8">
    <source>
        <dbReference type="Proteomes" id="UP000054466"/>
    </source>
</evidence>
<comment type="similarity">
    <text evidence="2">Belongs to the purine-cytosine permease (2.A.39) family.</text>
</comment>
<evidence type="ECO:0000256" key="6">
    <source>
        <dbReference type="SAM" id="Phobius"/>
    </source>
</evidence>
<reference evidence="7 8" key="1">
    <citation type="submission" date="2015-01" db="EMBL/GenBank/DDBJ databases">
        <title>The Genome Sequence of Cladophialophora immunda CBS83496.</title>
        <authorList>
            <consortium name="The Broad Institute Genomics Platform"/>
            <person name="Cuomo C."/>
            <person name="de Hoog S."/>
            <person name="Gorbushina A."/>
            <person name="Stielow B."/>
            <person name="Teixiera M."/>
            <person name="Abouelleil A."/>
            <person name="Chapman S.B."/>
            <person name="Priest M."/>
            <person name="Young S.K."/>
            <person name="Wortman J."/>
            <person name="Nusbaum C."/>
            <person name="Birren B."/>
        </authorList>
    </citation>
    <scope>NUCLEOTIDE SEQUENCE [LARGE SCALE GENOMIC DNA]</scope>
    <source>
        <strain evidence="7 8">CBS 83496</strain>
    </source>
</reference>
<dbReference type="Gene3D" id="1.10.4160.10">
    <property type="entry name" value="Hydantoin permease"/>
    <property type="match status" value="1"/>
</dbReference>
<sequence>MVKFSAETIKAPFESKEAFLRFVRTDSPGGVVSTPWSNKDLEPTPPEHRHWRWFNLPFYWMTTAFGTAGWNLAASLIATGLTWRQSFAACALGVLISGIAVVLAARCAAVYHIGYPVIARSIFGLYGSFFFVFFRATIGTIWYGINTFYGANLMSTCLLCMFGHKWKNFPNHLPESASITSAQLLCFFLVWFIQAPFTLIHPRNAHWVFVVKGSVMPVAIFGLFGWCMANGAGISAIGNPLAKQADTPLGWAMLSGINSVIGISAGLLVSQPDMARYSVNPRAAGIPQGFFLAIPKLLVLFLGLASTASMQGKWGTAYWNIWDLNNAILEHNWTAAARTAVFLESLCFFFSTVGTNIGANLIPFSADVAGLLPRYITIVRGQVLCALIAVVILPWKLVASAQAFLTFLGAYNIFMGPILGLMAADYFIVRKGNIHIPSLYQPIKGTLYMFYHGFNLRSHLAWTGGMLLGLPGLIAAYQPNAVGESAKRMYTMAWILTTAMTVFLYLVLCYIFPVQTYPTAYSDVPVKWEYLGATEGYFDGEERRPTVFDELHGLPMQEENIEKEAITIDMEKIVGSKTEV</sequence>
<dbReference type="InterPro" id="IPR001248">
    <property type="entry name" value="Pur-cyt_permease"/>
</dbReference>
<evidence type="ECO:0000256" key="4">
    <source>
        <dbReference type="ARBA" id="ARBA00022989"/>
    </source>
</evidence>
<feature type="transmembrane region" description="Helical" evidence="6">
    <location>
        <begin position="459"/>
        <end position="477"/>
    </location>
</feature>
<protein>
    <recommendedName>
        <fullName evidence="9">NCS1 nucleoside transporter</fullName>
    </recommendedName>
</protein>
<evidence type="ECO:0000256" key="3">
    <source>
        <dbReference type="ARBA" id="ARBA00022692"/>
    </source>
</evidence>
<dbReference type="CDD" id="cd11482">
    <property type="entry name" value="SLC-NCS1sbd_NRT1-like"/>
    <property type="match status" value="1"/>
</dbReference>
<dbReference type="Proteomes" id="UP000054466">
    <property type="component" value="Unassembled WGS sequence"/>
</dbReference>
<dbReference type="RefSeq" id="XP_016248454.1">
    <property type="nucleotide sequence ID" value="XM_016395035.1"/>
</dbReference>
<gene>
    <name evidence="7" type="ORF">PV07_07917</name>
</gene>
<dbReference type="AlphaFoldDB" id="A0A0D2CAZ3"/>
<feature type="transmembrane region" description="Helical" evidence="6">
    <location>
        <begin position="289"/>
        <end position="308"/>
    </location>
</feature>
<dbReference type="GO" id="GO:0005886">
    <property type="term" value="C:plasma membrane"/>
    <property type="evidence" value="ECO:0007669"/>
    <property type="project" value="TreeGrafter"/>
</dbReference>
<organism evidence="7 8">
    <name type="scientific">Cladophialophora immunda</name>
    <dbReference type="NCBI Taxonomy" id="569365"/>
    <lineage>
        <taxon>Eukaryota</taxon>
        <taxon>Fungi</taxon>
        <taxon>Dikarya</taxon>
        <taxon>Ascomycota</taxon>
        <taxon>Pezizomycotina</taxon>
        <taxon>Eurotiomycetes</taxon>
        <taxon>Chaetothyriomycetidae</taxon>
        <taxon>Chaetothyriales</taxon>
        <taxon>Herpotrichiellaceae</taxon>
        <taxon>Cladophialophora</taxon>
    </lineage>
</organism>
<name>A0A0D2CAZ3_9EURO</name>
<dbReference type="VEuPathDB" id="FungiDB:PV07_07917"/>
<feature type="transmembrane region" description="Helical" evidence="6">
    <location>
        <begin position="86"/>
        <end position="105"/>
    </location>
</feature>
<dbReference type="EMBL" id="KN847043">
    <property type="protein sequence ID" value="KIW28238.1"/>
    <property type="molecule type" value="Genomic_DNA"/>
</dbReference>
<evidence type="ECO:0000256" key="2">
    <source>
        <dbReference type="ARBA" id="ARBA00008974"/>
    </source>
</evidence>
<feature type="transmembrane region" description="Helical" evidence="6">
    <location>
        <begin position="489"/>
        <end position="512"/>
    </location>
</feature>
<evidence type="ECO:0000313" key="7">
    <source>
        <dbReference type="EMBL" id="KIW28238.1"/>
    </source>
</evidence>
<dbReference type="InterPro" id="IPR045225">
    <property type="entry name" value="Uracil/uridine/allantoin_perm"/>
</dbReference>
<evidence type="ECO:0000256" key="1">
    <source>
        <dbReference type="ARBA" id="ARBA00004141"/>
    </source>
</evidence>
<feature type="transmembrane region" description="Helical" evidence="6">
    <location>
        <begin position="411"/>
        <end position="429"/>
    </location>
</feature>
<feature type="transmembrane region" description="Helical" evidence="6">
    <location>
        <begin position="117"/>
        <end position="134"/>
    </location>
</feature>
<dbReference type="Pfam" id="PF02133">
    <property type="entry name" value="Transp_cyt_pur"/>
    <property type="match status" value="1"/>
</dbReference>
<accession>A0A0D2CAZ3</accession>
<keyword evidence="3 6" id="KW-0812">Transmembrane</keyword>
<evidence type="ECO:0000256" key="5">
    <source>
        <dbReference type="ARBA" id="ARBA00023136"/>
    </source>
</evidence>
<dbReference type="PANTHER" id="PTHR30618:SF0">
    <property type="entry name" value="PURINE-URACIL PERMEASE NCS1"/>
    <property type="match status" value="1"/>
</dbReference>
<evidence type="ECO:0008006" key="9">
    <source>
        <dbReference type="Google" id="ProtNLM"/>
    </source>
</evidence>
<proteinExistence type="inferred from homology"/>
<feature type="transmembrane region" description="Helical" evidence="6">
    <location>
        <begin position="214"/>
        <end position="237"/>
    </location>
</feature>
<keyword evidence="8" id="KW-1185">Reference proteome</keyword>
<dbReference type="GO" id="GO:0015205">
    <property type="term" value="F:nucleobase transmembrane transporter activity"/>
    <property type="evidence" value="ECO:0007669"/>
    <property type="project" value="TreeGrafter"/>
</dbReference>
<comment type="subcellular location">
    <subcellularLocation>
        <location evidence="1">Membrane</location>
        <topology evidence="1">Multi-pass membrane protein</topology>
    </subcellularLocation>
</comment>
<keyword evidence="5 6" id="KW-0472">Membrane</keyword>
<feature type="transmembrane region" description="Helical" evidence="6">
    <location>
        <begin position="249"/>
        <end position="269"/>
    </location>
</feature>
<dbReference type="GeneID" id="27347111"/>
<dbReference type="PANTHER" id="PTHR30618">
    <property type="entry name" value="NCS1 FAMILY PURINE/PYRIMIDINE TRANSPORTER"/>
    <property type="match status" value="1"/>
</dbReference>
<dbReference type="OrthoDB" id="2018619at2759"/>
<keyword evidence="4 6" id="KW-1133">Transmembrane helix</keyword>
<dbReference type="HOGENOM" id="CLU_021555_2_1_1"/>
<feature type="transmembrane region" description="Helical" evidence="6">
    <location>
        <begin position="58"/>
        <end position="80"/>
    </location>
</feature>
<feature type="transmembrane region" description="Helical" evidence="6">
    <location>
        <begin position="176"/>
        <end position="194"/>
    </location>
</feature>